<comment type="caution">
    <text evidence="2">The sequence shown here is derived from an EMBL/GenBank/DDBJ whole genome shotgun (WGS) entry which is preliminary data.</text>
</comment>
<dbReference type="PROSITE" id="PS51192">
    <property type="entry name" value="HELICASE_ATP_BIND_1"/>
    <property type="match status" value="1"/>
</dbReference>
<dbReference type="Gene3D" id="3.40.50.300">
    <property type="entry name" value="P-loop containing nucleotide triphosphate hydrolases"/>
    <property type="match status" value="2"/>
</dbReference>
<dbReference type="GO" id="GO:0005829">
    <property type="term" value="C:cytosol"/>
    <property type="evidence" value="ECO:0007669"/>
    <property type="project" value="TreeGrafter"/>
</dbReference>
<evidence type="ECO:0000313" key="2">
    <source>
        <dbReference type="EMBL" id="TCJ84563.1"/>
    </source>
</evidence>
<dbReference type="Pfam" id="PF04851">
    <property type="entry name" value="ResIII"/>
    <property type="match status" value="1"/>
</dbReference>
<gene>
    <name evidence="2" type="ORF">EV695_2521</name>
</gene>
<dbReference type="GO" id="GO:0003677">
    <property type="term" value="F:DNA binding"/>
    <property type="evidence" value="ECO:0007669"/>
    <property type="project" value="InterPro"/>
</dbReference>
<dbReference type="SMART" id="SM00487">
    <property type="entry name" value="DEXDc"/>
    <property type="match status" value="1"/>
</dbReference>
<protein>
    <submittedName>
        <fullName evidence="2">Type III restriction/modification enzyme restriction subunit</fullName>
    </submittedName>
</protein>
<dbReference type="InterPro" id="IPR050742">
    <property type="entry name" value="Helicase_Restrict-Modif_Enz"/>
</dbReference>
<reference evidence="2 3" key="1">
    <citation type="submission" date="2019-03" db="EMBL/GenBank/DDBJ databases">
        <title>Genomic Encyclopedia of Type Strains, Phase IV (KMG-IV): sequencing the most valuable type-strain genomes for metagenomic binning, comparative biology and taxonomic classification.</title>
        <authorList>
            <person name="Goeker M."/>
        </authorList>
    </citation>
    <scope>NUCLEOTIDE SEQUENCE [LARGE SCALE GENOMIC DNA]</scope>
    <source>
        <strain evidence="2 3">DSM 24830</strain>
    </source>
</reference>
<dbReference type="EMBL" id="SMFQ01000004">
    <property type="protein sequence ID" value="TCJ84563.1"/>
    <property type="molecule type" value="Genomic_DNA"/>
</dbReference>
<dbReference type="InterPro" id="IPR006935">
    <property type="entry name" value="Helicase/UvrB_N"/>
</dbReference>
<sequence>MNASTADLSFIHPWRPEQLKVLSRLNDYMVDKRVHIVAAPGAGKTVLGLEIFNRLNVKTLTLSPTVLVKDQWIERLSLFIDSDESVLDQNNSVLPDWVSSVLDEPEYFTSTTYQALYSFDKQLKKKQIESPANQLHDLKQWFRSQKFGLIILDEAHHLKASWWAVLYDLVKDNDDLIVVSLTATPPYDSNTTEWSRYKKLCGPVDEEISIPELVKSRSLCPHQDYIWLVKTDEKNIQSLERYEDNLKTFLAELTTNDELNYQLLLHEFLVETEGSTTISERELLLNIETVIALLQLLKHWQKSLPPHLLQALDISADDIPPLAVNNWQTLIESFLQGDYYPKSEPVESFRNTLTALLKRKRYLKYNQVQFDNTQSKLDAFNKTEERISACFEIAKIEIANRKSLLRMVVLADYIRDEELALSLDTSAGSTGVTTGAYPIFHHFIHKFDGLNDSDNRGGINGKVISKIALLTGRLCILPSHLVDTLFSHIPSHAQPTIKAFSEHKDFVLCGGATSYLSAAYTRLLEAGDLQIIVGTRALLGEGWDAPFLNALVMATQTRAYVATNQLRGRVMRVDPQDDFKTASIWHIVATAPEQRLNGLIFENLQKRFRTFAGLHAYDLKIESGTERLSLRTIDEIEGTNAVEPELRKEKSPESKQDVIQTNNQIMQTRLTDDLFNLQARWQNALAKAKHQVFQVGLHHQVDDHAELYSLERLLTVVNERRRNHGKKYKLAALGLMGLGSAAAYTLFNSGFSSYAYAFGGSAGGAVSFALIKAKGLNDKRHSIDIGQKIAKVILLSLHNKGVMKTALQKDKINDAINIRFVDNGILRFSLNDYTRQENENFLEVLNEFLQPLGSSRYLLALYAKPTIQDLFSIPKLIGNNKSDANDFLAEWRRVFPEFKKANLITANSVVGEKLLLKASVERVLKRRNVETPLQMIERWE</sequence>
<dbReference type="RefSeq" id="WP_165874705.1">
    <property type="nucleotide sequence ID" value="NZ_BAAAFU010000006.1"/>
</dbReference>
<dbReference type="CDD" id="cd18785">
    <property type="entry name" value="SF2_C"/>
    <property type="match status" value="1"/>
</dbReference>
<dbReference type="GO" id="GO:0005524">
    <property type="term" value="F:ATP binding"/>
    <property type="evidence" value="ECO:0007669"/>
    <property type="project" value="InterPro"/>
</dbReference>
<dbReference type="AlphaFoldDB" id="A0A4R1ETL5"/>
<dbReference type="PANTHER" id="PTHR47396">
    <property type="entry name" value="TYPE I RESTRICTION ENZYME ECOKI R PROTEIN"/>
    <property type="match status" value="1"/>
</dbReference>
<evidence type="ECO:0000259" key="1">
    <source>
        <dbReference type="PROSITE" id="PS51192"/>
    </source>
</evidence>
<dbReference type="InterPro" id="IPR027417">
    <property type="entry name" value="P-loop_NTPase"/>
</dbReference>
<dbReference type="PANTHER" id="PTHR47396:SF1">
    <property type="entry name" value="ATP-DEPENDENT HELICASE IRC3-RELATED"/>
    <property type="match status" value="1"/>
</dbReference>
<accession>A0A4R1ETL5</accession>
<keyword evidence="3" id="KW-1185">Reference proteome</keyword>
<dbReference type="SUPFAM" id="SSF52540">
    <property type="entry name" value="P-loop containing nucleoside triphosphate hydrolases"/>
    <property type="match status" value="2"/>
</dbReference>
<feature type="domain" description="Helicase ATP-binding" evidence="1">
    <location>
        <begin position="25"/>
        <end position="203"/>
    </location>
</feature>
<dbReference type="InterPro" id="IPR014001">
    <property type="entry name" value="Helicase_ATP-bd"/>
</dbReference>
<dbReference type="Proteomes" id="UP000294887">
    <property type="component" value="Unassembled WGS sequence"/>
</dbReference>
<evidence type="ECO:0000313" key="3">
    <source>
        <dbReference type="Proteomes" id="UP000294887"/>
    </source>
</evidence>
<proteinExistence type="predicted"/>
<organism evidence="2 3">
    <name type="scientific">Cocleimonas flava</name>
    <dbReference type="NCBI Taxonomy" id="634765"/>
    <lineage>
        <taxon>Bacteria</taxon>
        <taxon>Pseudomonadati</taxon>
        <taxon>Pseudomonadota</taxon>
        <taxon>Gammaproteobacteria</taxon>
        <taxon>Thiotrichales</taxon>
        <taxon>Thiotrichaceae</taxon>
        <taxon>Cocleimonas</taxon>
    </lineage>
</organism>
<dbReference type="GO" id="GO:0016787">
    <property type="term" value="F:hydrolase activity"/>
    <property type="evidence" value="ECO:0007669"/>
    <property type="project" value="InterPro"/>
</dbReference>
<name>A0A4R1ETL5_9GAMM</name>